<dbReference type="GO" id="GO:0005975">
    <property type="term" value="P:carbohydrate metabolic process"/>
    <property type="evidence" value="ECO:0007669"/>
    <property type="project" value="InterPro"/>
</dbReference>
<name>A0A9D2D772_9FIRM</name>
<dbReference type="GO" id="GO:0004553">
    <property type="term" value="F:hydrolase activity, hydrolyzing O-glycosyl compounds"/>
    <property type="evidence" value="ECO:0007669"/>
    <property type="project" value="InterPro"/>
</dbReference>
<feature type="domain" description="Glycoside hydrolase 35 catalytic" evidence="2">
    <location>
        <begin position="11"/>
        <end position="174"/>
    </location>
</feature>
<reference evidence="3" key="1">
    <citation type="journal article" date="2021" name="PeerJ">
        <title>Extensive microbial diversity within the chicken gut microbiome revealed by metagenomics and culture.</title>
        <authorList>
            <person name="Gilroy R."/>
            <person name="Ravi A."/>
            <person name="Getino M."/>
            <person name="Pursley I."/>
            <person name="Horton D.L."/>
            <person name="Alikhan N.F."/>
            <person name="Baker D."/>
            <person name="Gharbi K."/>
            <person name="Hall N."/>
            <person name="Watson M."/>
            <person name="Adriaenssens E.M."/>
            <person name="Foster-Nyarko E."/>
            <person name="Jarju S."/>
            <person name="Secka A."/>
            <person name="Antonio M."/>
            <person name="Oren A."/>
            <person name="Chaudhuri R.R."/>
            <person name="La Ragione R."/>
            <person name="Hildebrand F."/>
            <person name="Pallen M.J."/>
        </authorList>
    </citation>
    <scope>NUCLEOTIDE SEQUENCE</scope>
    <source>
        <strain evidence="3">CHK192-19661</strain>
    </source>
</reference>
<evidence type="ECO:0000259" key="2">
    <source>
        <dbReference type="Pfam" id="PF01301"/>
    </source>
</evidence>
<evidence type="ECO:0000256" key="1">
    <source>
        <dbReference type="ARBA" id="ARBA00009809"/>
    </source>
</evidence>
<gene>
    <name evidence="3" type="ORF">H9726_05380</name>
</gene>
<dbReference type="InterPro" id="IPR001944">
    <property type="entry name" value="Glycoside_Hdrlase_35"/>
</dbReference>
<dbReference type="AlphaFoldDB" id="A0A9D2D772"/>
<sequence length="435" mass="49232">MRSFDFDDKGFLIGGERDFLVGGEIAQFRVPREEWRNRMRLFKKAGGNALTTSVAWLIHEPEEGNILFGDTEFRDLAGYLQTAKEEGLFVYLRPGPLVYTELINGGIPQWLFEKYPQVKARNAAGETIEQLSYLHPLAMEKFEKFYRRFAEEIKPYLITAGGPVAMVQLDNELAGIHTWNGTLDYNEESMGICREGGLYPRFLGEKYGSIAALNAAYGTGYVSFTEVDPRVFSFGGRERARAEKDYHDFYCRSLAVYARRLLTLLRSYGIDVPVTANAANAYLLNYLKELSDEMKGEKFFIGFDNYYGLDVNWANFHPTPKWYMKNVYAADAMRAMGYPFNVLEMELGSYADIPPVLPEDLLADLGAKPCVEHSAPSVYATLLSDGDRYAAFLINLYTGAQESEFRVHTAGGVKDLGRIRLKPAEVRYVELSGER</sequence>
<reference evidence="3" key="2">
    <citation type="submission" date="2021-04" db="EMBL/GenBank/DDBJ databases">
        <authorList>
            <person name="Gilroy R."/>
        </authorList>
    </citation>
    <scope>NUCLEOTIDE SEQUENCE</scope>
    <source>
        <strain evidence="3">CHK192-19661</strain>
    </source>
</reference>
<evidence type="ECO:0000313" key="4">
    <source>
        <dbReference type="Proteomes" id="UP000824025"/>
    </source>
</evidence>
<comment type="similarity">
    <text evidence="1">Belongs to the glycosyl hydrolase 35 family.</text>
</comment>
<dbReference type="Proteomes" id="UP000824025">
    <property type="component" value="Unassembled WGS sequence"/>
</dbReference>
<dbReference type="InterPro" id="IPR031330">
    <property type="entry name" value="Gly_Hdrlase_35_cat"/>
</dbReference>
<dbReference type="SUPFAM" id="SSF51445">
    <property type="entry name" value="(Trans)glycosidases"/>
    <property type="match status" value="1"/>
</dbReference>
<proteinExistence type="inferred from homology"/>
<dbReference type="PANTHER" id="PTHR23421">
    <property type="entry name" value="BETA-GALACTOSIDASE RELATED"/>
    <property type="match status" value="1"/>
</dbReference>
<dbReference type="PRINTS" id="PR00742">
    <property type="entry name" value="GLHYDRLASE35"/>
</dbReference>
<dbReference type="Pfam" id="PF01301">
    <property type="entry name" value="Glyco_hydro_35"/>
    <property type="match status" value="1"/>
</dbReference>
<comment type="caution">
    <text evidence="3">The sequence shown here is derived from an EMBL/GenBank/DDBJ whole genome shotgun (WGS) entry which is preliminary data.</text>
</comment>
<dbReference type="Gene3D" id="3.20.20.80">
    <property type="entry name" value="Glycosidases"/>
    <property type="match status" value="1"/>
</dbReference>
<dbReference type="EMBL" id="DXCF01000028">
    <property type="protein sequence ID" value="HIZ09902.1"/>
    <property type="molecule type" value="Genomic_DNA"/>
</dbReference>
<dbReference type="InterPro" id="IPR017853">
    <property type="entry name" value="GH"/>
</dbReference>
<accession>A0A9D2D772</accession>
<protein>
    <submittedName>
        <fullName evidence="3">Beta-galactosidase</fullName>
    </submittedName>
</protein>
<organism evidence="3 4">
    <name type="scientific">Candidatus Borkfalkia avicola</name>
    <dbReference type="NCBI Taxonomy" id="2838503"/>
    <lineage>
        <taxon>Bacteria</taxon>
        <taxon>Bacillati</taxon>
        <taxon>Bacillota</taxon>
        <taxon>Clostridia</taxon>
        <taxon>Christensenellales</taxon>
        <taxon>Christensenellaceae</taxon>
        <taxon>Candidatus Borkfalkia</taxon>
    </lineage>
</organism>
<evidence type="ECO:0000313" key="3">
    <source>
        <dbReference type="EMBL" id="HIZ09902.1"/>
    </source>
</evidence>